<dbReference type="AlphaFoldDB" id="A0A7V2ZIQ9"/>
<dbReference type="PANTHER" id="PTHR11851">
    <property type="entry name" value="METALLOPROTEASE"/>
    <property type="match status" value="1"/>
</dbReference>
<proteinExistence type="predicted"/>
<reference evidence="3" key="1">
    <citation type="journal article" date="2020" name="mSystems">
        <title>Genome- and Community-Level Interaction Insights into Carbon Utilization and Element Cycling Functions of Hydrothermarchaeota in Hydrothermal Sediment.</title>
        <authorList>
            <person name="Zhou Z."/>
            <person name="Liu Y."/>
            <person name="Xu W."/>
            <person name="Pan J."/>
            <person name="Luo Z.H."/>
            <person name="Li M."/>
        </authorList>
    </citation>
    <scope>NUCLEOTIDE SEQUENCE [LARGE SCALE GENOMIC DNA]</scope>
    <source>
        <strain evidence="3">SpSt-479</strain>
    </source>
</reference>
<dbReference type="EMBL" id="DSUJ01000008">
    <property type="protein sequence ID" value="HFI90700.1"/>
    <property type="molecule type" value="Genomic_DNA"/>
</dbReference>
<dbReference type="InterPro" id="IPR011249">
    <property type="entry name" value="Metalloenz_LuxS/M16"/>
</dbReference>
<dbReference type="InterPro" id="IPR011765">
    <property type="entry name" value="Pept_M16_N"/>
</dbReference>
<evidence type="ECO:0000313" key="3">
    <source>
        <dbReference type="EMBL" id="HFI90700.1"/>
    </source>
</evidence>
<organism evidence="3">
    <name type="scientific">Ignavibacterium album</name>
    <dbReference type="NCBI Taxonomy" id="591197"/>
    <lineage>
        <taxon>Bacteria</taxon>
        <taxon>Pseudomonadati</taxon>
        <taxon>Ignavibacteriota</taxon>
        <taxon>Ignavibacteria</taxon>
        <taxon>Ignavibacteriales</taxon>
        <taxon>Ignavibacteriaceae</taxon>
        <taxon>Ignavibacterium</taxon>
    </lineage>
</organism>
<dbReference type="InterPro" id="IPR007863">
    <property type="entry name" value="Peptidase_M16_C"/>
</dbReference>
<dbReference type="InterPro" id="IPR050361">
    <property type="entry name" value="MPP/UQCRC_Complex"/>
</dbReference>
<name>A0A7V2ZIQ9_9BACT</name>
<sequence length="450" mass="51833">MNPLRIKPEIKNELRFQLGNISVKELNNGLKILYLQKEKLPLIRLNFFTEAGSKFDSLTIPGLARLTSAMIDEGAGELTSLELSDEFDLLGTDFSIMTDNDYLVMSLQSLTENVGRSLELLSLVLTKPDFPEKEFEREKKKLLVSILQLKDDPERIADQIFDRVIFQEHYYSLPVSGYSETVEKITLQDVINFYKNFFSSDKSFVAAAGNISPEEFFQLIEKYFKNFTASESKTEFTEKLLPVDKKVFVYDKPESVQTEIRIGYVSGKRRMEDYFQKLLLNNIFGGQFNSRLNSNLRERNGFTYGISSQYTYYKTSGYFLISTSVNSDNTFPAIREILREIDKLRDGVTDEELNFAKTSITRKFPLNFETYSHLTSNLSVLLTQNLPLDYYNNYLQYLNAVTIEEVNREAAKLAETDMKIILVGNKSSFADEFIKYGFELVDVDERGNSK</sequence>
<gene>
    <name evidence="3" type="ORF">ENS31_04095</name>
</gene>
<dbReference type="Pfam" id="PF00675">
    <property type="entry name" value="Peptidase_M16"/>
    <property type="match status" value="1"/>
</dbReference>
<dbReference type="SUPFAM" id="SSF63411">
    <property type="entry name" value="LuxS/MPP-like metallohydrolase"/>
    <property type="match status" value="2"/>
</dbReference>
<dbReference type="Gene3D" id="3.30.830.10">
    <property type="entry name" value="Metalloenzyme, LuxS/M16 peptidase-like"/>
    <property type="match status" value="2"/>
</dbReference>
<evidence type="ECO:0000259" key="2">
    <source>
        <dbReference type="Pfam" id="PF05193"/>
    </source>
</evidence>
<feature type="domain" description="Peptidase M16 C-terminal" evidence="2">
    <location>
        <begin position="184"/>
        <end position="358"/>
    </location>
</feature>
<accession>A0A7V2ZIQ9</accession>
<comment type="caution">
    <text evidence="3">The sequence shown here is derived from an EMBL/GenBank/DDBJ whole genome shotgun (WGS) entry which is preliminary data.</text>
</comment>
<dbReference type="GO" id="GO:0046872">
    <property type="term" value="F:metal ion binding"/>
    <property type="evidence" value="ECO:0007669"/>
    <property type="project" value="InterPro"/>
</dbReference>
<feature type="domain" description="Peptidase M16 N-terminal" evidence="1">
    <location>
        <begin position="47"/>
        <end position="167"/>
    </location>
</feature>
<dbReference type="Pfam" id="PF05193">
    <property type="entry name" value="Peptidase_M16_C"/>
    <property type="match status" value="1"/>
</dbReference>
<dbReference type="PANTHER" id="PTHR11851:SF224">
    <property type="entry name" value="PROCESSING PROTEASE"/>
    <property type="match status" value="1"/>
</dbReference>
<evidence type="ECO:0000259" key="1">
    <source>
        <dbReference type="Pfam" id="PF00675"/>
    </source>
</evidence>
<protein>
    <submittedName>
        <fullName evidence="3">Insulinase family protein</fullName>
    </submittedName>
</protein>